<dbReference type="AlphaFoldDB" id="A0A8B6BNQ0"/>
<gene>
    <name evidence="1" type="ORF">MGAL_10B026986</name>
</gene>
<protein>
    <recommendedName>
        <fullName evidence="3">Ig-like domain-containing protein</fullName>
    </recommendedName>
</protein>
<name>A0A8B6BNQ0_MYTGA</name>
<organism evidence="1 2">
    <name type="scientific">Mytilus galloprovincialis</name>
    <name type="common">Mediterranean mussel</name>
    <dbReference type="NCBI Taxonomy" id="29158"/>
    <lineage>
        <taxon>Eukaryota</taxon>
        <taxon>Metazoa</taxon>
        <taxon>Spiralia</taxon>
        <taxon>Lophotrochozoa</taxon>
        <taxon>Mollusca</taxon>
        <taxon>Bivalvia</taxon>
        <taxon>Autobranchia</taxon>
        <taxon>Pteriomorphia</taxon>
        <taxon>Mytilida</taxon>
        <taxon>Mytiloidea</taxon>
        <taxon>Mytilidae</taxon>
        <taxon>Mytilinae</taxon>
        <taxon>Mytilus</taxon>
    </lineage>
</organism>
<evidence type="ECO:0000313" key="2">
    <source>
        <dbReference type="Proteomes" id="UP000596742"/>
    </source>
</evidence>
<evidence type="ECO:0000313" key="1">
    <source>
        <dbReference type="EMBL" id="VDH93481.1"/>
    </source>
</evidence>
<evidence type="ECO:0008006" key="3">
    <source>
        <dbReference type="Google" id="ProtNLM"/>
    </source>
</evidence>
<comment type="caution">
    <text evidence="1">The sequence shown here is derived from an EMBL/GenBank/DDBJ whole genome shotgun (WGS) entry which is preliminary data.</text>
</comment>
<dbReference type="OrthoDB" id="10294464at2759"/>
<proteinExistence type="predicted"/>
<accession>A0A8B6BNQ0</accession>
<dbReference type="EMBL" id="UYJE01000466">
    <property type="protein sequence ID" value="VDH93481.1"/>
    <property type="molecule type" value="Genomic_DNA"/>
</dbReference>
<sequence>MQLHVPKYVIKDRSVKINWSSDIVPEGNTAEFLINGKSVNNVRLHQKRCFRTVDVIQCITGVCECSSDGRAMVFYYYPNQTGKYDFSCRMKFTSITTNQGHFVTNNKVTNIIESTPMIKTDTHDYSINLTCSVGFIDIKTVFKWSCDNEAIMSESYQNASTSWSVVRLDISKKKTATLCVCNVSLPTFNFTGYAATQLKYRGRPELLQNEVVSIGNNVVFSMTFYSSEETNKITWYRQWIRLVNSTEQEQTTKQTTLNVLVRGKNESVEGFKSSLLLQNVKEHHLYNIKICVKNHYGISCHRYFESKTNSHSTERTTNPVYYSVDSQQNNVYQPISGDREEVHAYETPIVVYERLSEESPLHEYNIPSRYEEPQNSMDDIHSFDSRGSYEKVVFGF</sequence>
<reference evidence="1" key="1">
    <citation type="submission" date="2018-11" db="EMBL/GenBank/DDBJ databases">
        <authorList>
            <person name="Alioto T."/>
            <person name="Alioto T."/>
        </authorList>
    </citation>
    <scope>NUCLEOTIDE SEQUENCE</scope>
</reference>
<dbReference type="Proteomes" id="UP000596742">
    <property type="component" value="Unassembled WGS sequence"/>
</dbReference>
<keyword evidence="2" id="KW-1185">Reference proteome</keyword>